<sequence length="69" mass="8023">MFCERRMQCSFCTATRKCFDDNWMMQVFTASFYLSPHRRYHFAGNIYVLKPLTAAAAAACFACFDKAIF</sequence>
<name>A0A0N5A9M6_9BILA</name>
<dbReference type="Proteomes" id="UP000046393">
    <property type="component" value="Unplaced"/>
</dbReference>
<accession>A0A0N5A9M6</accession>
<dbReference type="AlphaFoldDB" id="A0A0N5A9M6"/>
<evidence type="ECO:0000313" key="2">
    <source>
        <dbReference type="WBParaSite" id="SMUV_0000080801-mRNA-1"/>
    </source>
</evidence>
<evidence type="ECO:0000313" key="1">
    <source>
        <dbReference type="Proteomes" id="UP000046393"/>
    </source>
</evidence>
<keyword evidence="1" id="KW-1185">Reference proteome</keyword>
<dbReference type="WBParaSite" id="SMUV_0000080801-mRNA-1">
    <property type="protein sequence ID" value="SMUV_0000080801-mRNA-1"/>
    <property type="gene ID" value="SMUV_0000080801"/>
</dbReference>
<reference evidence="2" key="1">
    <citation type="submission" date="2017-02" db="UniProtKB">
        <authorList>
            <consortium name="WormBaseParasite"/>
        </authorList>
    </citation>
    <scope>IDENTIFICATION</scope>
</reference>
<organism evidence="1 2">
    <name type="scientific">Syphacia muris</name>
    <dbReference type="NCBI Taxonomy" id="451379"/>
    <lineage>
        <taxon>Eukaryota</taxon>
        <taxon>Metazoa</taxon>
        <taxon>Ecdysozoa</taxon>
        <taxon>Nematoda</taxon>
        <taxon>Chromadorea</taxon>
        <taxon>Rhabditida</taxon>
        <taxon>Spirurina</taxon>
        <taxon>Oxyuridomorpha</taxon>
        <taxon>Oxyuroidea</taxon>
        <taxon>Oxyuridae</taxon>
        <taxon>Syphacia</taxon>
    </lineage>
</organism>
<proteinExistence type="predicted"/>
<protein>
    <submittedName>
        <fullName evidence="2">Uncharacterized protein</fullName>
    </submittedName>
</protein>